<dbReference type="PROSITE" id="PS50011">
    <property type="entry name" value="PROTEIN_KINASE_DOM"/>
    <property type="match status" value="1"/>
</dbReference>
<keyword evidence="10" id="KW-0808">Transferase</keyword>
<evidence type="ECO:0000256" key="17">
    <source>
        <dbReference type="ARBA" id="ARBA00023136"/>
    </source>
</evidence>
<keyword evidence="9" id="KW-0597">Phosphoprotein</keyword>
<evidence type="ECO:0000256" key="20">
    <source>
        <dbReference type="ARBA" id="ARBA00047462"/>
    </source>
</evidence>
<comment type="similarity">
    <text evidence="3">Belongs to the protein kinase superfamily. AGC Ser/Thr protein kinase family. cGMP subfamily.</text>
</comment>
<feature type="domain" description="Cyclic nucleotide-binding" evidence="26">
    <location>
        <begin position="450"/>
        <end position="548"/>
    </location>
</feature>
<feature type="domain" description="Cyclic nucleotide-binding" evidence="26">
    <location>
        <begin position="212"/>
        <end position="313"/>
    </location>
</feature>
<dbReference type="InterPro" id="IPR000719">
    <property type="entry name" value="Prot_kinase_dom"/>
</dbReference>
<dbReference type="PROSITE" id="PS51285">
    <property type="entry name" value="AGC_KINASE_CTER"/>
    <property type="match status" value="1"/>
</dbReference>
<dbReference type="FunFam" id="3.30.200.20:FF:000042">
    <property type="entry name" value="Aurora kinase A"/>
    <property type="match status" value="1"/>
</dbReference>
<dbReference type="InterPro" id="IPR018488">
    <property type="entry name" value="cNMP-bd_CS"/>
</dbReference>
<dbReference type="GO" id="GO:0046872">
    <property type="term" value="F:metal ion binding"/>
    <property type="evidence" value="ECO:0007669"/>
    <property type="project" value="UniProtKB-KW"/>
</dbReference>
<evidence type="ECO:0000256" key="6">
    <source>
        <dbReference type="ARBA" id="ARBA00022490"/>
    </source>
</evidence>
<keyword evidence="6" id="KW-0963">Cytoplasm</keyword>
<evidence type="ECO:0000256" key="3">
    <source>
        <dbReference type="ARBA" id="ARBA00006352"/>
    </source>
</evidence>
<keyword evidence="16" id="KW-0142">cGMP-binding</keyword>
<dbReference type="EMBL" id="CAJZBQ010000018">
    <property type="protein sequence ID" value="CAG9317439.1"/>
    <property type="molecule type" value="Genomic_DNA"/>
</dbReference>
<dbReference type="GO" id="GO:0030553">
    <property type="term" value="F:cGMP binding"/>
    <property type="evidence" value="ECO:0007669"/>
    <property type="project" value="UniProtKB-KW"/>
</dbReference>
<accession>A0AAU9IW92</accession>
<evidence type="ECO:0000313" key="28">
    <source>
        <dbReference type="EMBL" id="CAG9317439.1"/>
    </source>
</evidence>
<comment type="caution">
    <text evidence="28">The sequence shown here is derived from an EMBL/GenBank/DDBJ whole genome shotgun (WGS) entry which is preliminary data.</text>
</comment>
<dbReference type="InterPro" id="IPR000961">
    <property type="entry name" value="AGC-kinase_C"/>
</dbReference>
<organism evidence="28 29">
    <name type="scientific">Blepharisma stoltei</name>
    <dbReference type="NCBI Taxonomy" id="1481888"/>
    <lineage>
        <taxon>Eukaryota</taxon>
        <taxon>Sar</taxon>
        <taxon>Alveolata</taxon>
        <taxon>Ciliophora</taxon>
        <taxon>Postciliodesmatophora</taxon>
        <taxon>Heterotrichea</taxon>
        <taxon>Heterotrichida</taxon>
        <taxon>Blepharismidae</taxon>
        <taxon>Blepharisma</taxon>
    </lineage>
</organism>
<evidence type="ECO:0000256" key="12">
    <source>
        <dbReference type="ARBA" id="ARBA00022741"/>
    </source>
</evidence>
<comment type="catalytic activity">
    <reaction evidence="20">
        <text>L-seryl-[protein] + ATP = O-phospho-L-seryl-[protein] + ADP + H(+)</text>
        <dbReference type="Rhea" id="RHEA:17989"/>
        <dbReference type="Rhea" id="RHEA-COMP:9863"/>
        <dbReference type="Rhea" id="RHEA-COMP:11604"/>
        <dbReference type="ChEBI" id="CHEBI:15378"/>
        <dbReference type="ChEBI" id="CHEBI:29999"/>
        <dbReference type="ChEBI" id="CHEBI:30616"/>
        <dbReference type="ChEBI" id="CHEBI:83421"/>
        <dbReference type="ChEBI" id="CHEBI:456216"/>
        <dbReference type="EC" id="2.7.11.12"/>
    </reaction>
</comment>
<keyword evidence="8" id="KW-0140">cGMP</keyword>
<evidence type="ECO:0000256" key="15">
    <source>
        <dbReference type="ARBA" id="ARBA00022842"/>
    </source>
</evidence>
<dbReference type="PANTHER" id="PTHR24353:SF37">
    <property type="entry name" value="CAMP-DEPENDENT PROTEIN KINASE CATALYTIC SUBUNIT PRKX"/>
    <property type="match status" value="1"/>
</dbReference>
<keyword evidence="11" id="KW-0479">Metal-binding</keyword>
<dbReference type="InterPro" id="IPR011009">
    <property type="entry name" value="Kinase-like_dom_sf"/>
</dbReference>
<evidence type="ECO:0000256" key="14">
    <source>
        <dbReference type="ARBA" id="ARBA00022840"/>
    </source>
</evidence>
<name>A0AAU9IW92_9CILI</name>
<proteinExistence type="inferred from homology"/>
<protein>
    <recommendedName>
        <fullName evidence="18">cGMP-dependent protein kinase</fullName>
        <ecNumber evidence="5">2.7.11.1</ecNumber>
        <ecNumber evidence="4">2.7.11.12</ecNumber>
    </recommendedName>
</protein>
<dbReference type="GO" id="GO:0004692">
    <property type="term" value="F:cGMP-dependent protein kinase activity"/>
    <property type="evidence" value="ECO:0007669"/>
    <property type="project" value="UniProtKB-EC"/>
</dbReference>
<evidence type="ECO:0000256" key="2">
    <source>
        <dbReference type="ARBA" id="ARBA00004308"/>
    </source>
</evidence>
<keyword evidence="13" id="KW-0418">Kinase</keyword>
<dbReference type="AlphaFoldDB" id="A0AAU9IW92"/>
<dbReference type="Gene3D" id="2.60.120.10">
    <property type="entry name" value="Jelly Rolls"/>
    <property type="match status" value="4"/>
</dbReference>
<keyword evidence="29" id="KW-1185">Reference proteome</keyword>
<dbReference type="InterPro" id="IPR017441">
    <property type="entry name" value="Protein_kinase_ATP_BS"/>
</dbReference>
<dbReference type="FunFam" id="1.10.510.10:FF:000024">
    <property type="entry name" value="Probable serine/threonine-protein kinase cot-1"/>
    <property type="match status" value="1"/>
</dbReference>
<dbReference type="CDD" id="cd00038">
    <property type="entry name" value="CAP_ED"/>
    <property type="match status" value="3"/>
</dbReference>
<dbReference type="SUPFAM" id="SSF51206">
    <property type="entry name" value="cAMP-binding domain-like"/>
    <property type="match status" value="4"/>
</dbReference>
<evidence type="ECO:0000256" key="21">
    <source>
        <dbReference type="ARBA" id="ARBA00047899"/>
    </source>
</evidence>
<dbReference type="GO" id="GO:0005524">
    <property type="term" value="F:ATP binding"/>
    <property type="evidence" value="ECO:0007669"/>
    <property type="project" value="UniProtKB-UniRule"/>
</dbReference>
<keyword evidence="14 23" id="KW-0067">ATP-binding</keyword>
<evidence type="ECO:0000259" key="26">
    <source>
        <dbReference type="PROSITE" id="PS50042"/>
    </source>
</evidence>
<dbReference type="Proteomes" id="UP001162131">
    <property type="component" value="Unassembled WGS sequence"/>
</dbReference>
<comment type="subcellular location">
    <subcellularLocation>
        <location evidence="2">Endomembrane system</location>
    </subcellularLocation>
</comment>
<evidence type="ECO:0000259" key="25">
    <source>
        <dbReference type="PROSITE" id="PS50011"/>
    </source>
</evidence>
<dbReference type="InterPro" id="IPR000595">
    <property type="entry name" value="cNMP-bd_dom"/>
</dbReference>
<dbReference type="GO" id="GO:0004691">
    <property type="term" value="F:cAMP-dependent protein kinase activity"/>
    <property type="evidence" value="ECO:0007669"/>
    <property type="project" value="TreeGrafter"/>
</dbReference>
<evidence type="ECO:0000256" key="19">
    <source>
        <dbReference type="ARBA" id="ARBA00047298"/>
    </source>
</evidence>
<dbReference type="Gene3D" id="3.30.200.20">
    <property type="entry name" value="Phosphorylase Kinase, domain 1"/>
    <property type="match status" value="1"/>
</dbReference>
<reference evidence="28" key="1">
    <citation type="submission" date="2021-09" db="EMBL/GenBank/DDBJ databases">
        <authorList>
            <consortium name="AG Swart"/>
            <person name="Singh M."/>
            <person name="Singh A."/>
            <person name="Seah K."/>
            <person name="Emmerich C."/>
        </authorList>
    </citation>
    <scope>NUCLEOTIDE SEQUENCE</scope>
    <source>
        <strain evidence="28">ATCC30299</strain>
    </source>
</reference>
<dbReference type="SMART" id="SM00220">
    <property type="entry name" value="S_TKc"/>
    <property type="match status" value="1"/>
</dbReference>
<feature type="domain" description="Cyclic nucleotide-binding" evidence="26">
    <location>
        <begin position="94"/>
        <end position="209"/>
    </location>
</feature>
<evidence type="ECO:0000256" key="11">
    <source>
        <dbReference type="ARBA" id="ARBA00022723"/>
    </source>
</evidence>
<gene>
    <name evidence="28" type="ORF">BSTOLATCC_MIC18686</name>
</gene>
<dbReference type="PROSITE" id="PS00889">
    <property type="entry name" value="CNMP_BINDING_2"/>
    <property type="match status" value="3"/>
</dbReference>
<evidence type="ECO:0000256" key="8">
    <source>
        <dbReference type="ARBA" id="ARBA00022535"/>
    </source>
</evidence>
<dbReference type="Pfam" id="PF00069">
    <property type="entry name" value="Pkinase"/>
    <property type="match status" value="1"/>
</dbReference>
<dbReference type="PANTHER" id="PTHR24353">
    <property type="entry name" value="CYCLIC NUCLEOTIDE-DEPENDENT PROTEIN KINASE"/>
    <property type="match status" value="1"/>
</dbReference>
<dbReference type="Gene3D" id="1.10.510.10">
    <property type="entry name" value="Transferase(Phosphotransferase) domain 1"/>
    <property type="match status" value="1"/>
</dbReference>
<dbReference type="GO" id="GO:0005952">
    <property type="term" value="C:cAMP-dependent protein kinase complex"/>
    <property type="evidence" value="ECO:0007669"/>
    <property type="project" value="TreeGrafter"/>
</dbReference>
<dbReference type="GO" id="GO:0007010">
    <property type="term" value="P:cytoskeleton organization"/>
    <property type="evidence" value="ECO:0007669"/>
    <property type="project" value="UniProtKB-ARBA"/>
</dbReference>
<dbReference type="InterPro" id="IPR014710">
    <property type="entry name" value="RmlC-like_jellyroll"/>
</dbReference>
<keyword evidence="12 23" id="KW-0547">Nucleotide-binding</keyword>
<evidence type="ECO:0000256" key="7">
    <source>
        <dbReference type="ARBA" id="ARBA00022527"/>
    </source>
</evidence>
<evidence type="ECO:0000256" key="9">
    <source>
        <dbReference type="ARBA" id="ARBA00022553"/>
    </source>
</evidence>
<keyword evidence="15" id="KW-0460">Magnesium</keyword>
<dbReference type="InterPro" id="IPR018490">
    <property type="entry name" value="cNMP-bd_dom_sf"/>
</dbReference>
<sequence>MGNACNGCFQKEIIDPSNSTQPISSKPIISFEGVNEETKEPKSSAQRKSKPKIAAVTWQKVKEVNEAVTAVITARPKTAEDIGMINNALNSHFILRNLDEDSQRHIIDQMKHFSVNSGEVITQQGMPGKYFFVLATGRLEVIVNGIRQNMLKPGTSFGELALLDDKPRTATIKSAQKSTLWGVDRMTFKQAVEAVNRMNYEENKLFINSVPIFEILTTQQKEALLASITTQKWDNRQTIVKEGEVGDLFYIIKEGVVTCTKDGVEIRQMVKGDFFGEQALLYNSKRTATITCVGAVKVLCIGRGSLLEALGENLQQVIYRNIQKKAIEKSESLKNLTKDQSQQMMDTMKIAKFSPGEVVVSKNSLQGAKLCIIMKGRVRGPLGVYETFACIGDDKINQTCTQNNIENYVADSEVDIAQISKEEFEKCLGGVVVPATNNNAALVVLKQVQLLRNLPKDRLKALIHVLRIVDFRDGQAIVQENEEGDTLYIVKTGRVNIFKENVKVRTLTIHDYFGERSILFNERRSATVVAEGNVTCWTLEKNDFESIIDFSMRTQLLKRIELQDNTIALDQLVMIKPLGKGMFGNVYLMAHKEKGAFYALKTVPRAKIVAYGIYESLVLERKILLQLDHTMIVKLVKTFKDNKRIYFLMEYVRGIDLFDVLRQLGLLKEDDARFYTACLVVILEYLHKREIIYRDLKPENIMIDEEGYPKLIDFGIAKIVNGRTYTTVGTPHYMAPEVIMGNGYNSAVDWWSLGVMIFEFVFGTVPFGENEEDTYKVYEKVIEHNLVFPTNIKHTLSLKSIITQLLSVKAASRTGGSISKLKKHKFLSGFKWEKLFSRGITPPYVPKLRSLTSEASKAAKSKKNFLDNILRDEISAETPMQPSKSKAQIPANWDEEF</sequence>
<comment type="catalytic activity">
    <reaction evidence="19">
        <text>L-threonyl-[protein] + ATP = O-phospho-L-threonyl-[protein] + ADP + H(+)</text>
        <dbReference type="Rhea" id="RHEA:46608"/>
        <dbReference type="Rhea" id="RHEA-COMP:11060"/>
        <dbReference type="Rhea" id="RHEA-COMP:11605"/>
        <dbReference type="ChEBI" id="CHEBI:15378"/>
        <dbReference type="ChEBI" id="CHEBI:30013"/>
        <dbReference type="ChEBI" id="CHEBI:30616"/>
        <dbReference type="ChEBI" id="CHEBI:61977"/>
        <dbReference type="ChEBI" id="CHEBI:456216"/>
        <dbReference type="EC" id="2.7.11.12"/>
    </reaction>
</comment>
<dbReference type="PROSITE" id="PS00107">
    <property type="entry name" value="PROTEIN_KINASE_ATP"/>
    <property type="match status" value="1"/>
</dbReference>
<dbReference type="FunFam" id="2.60.120.10:FF:000068">
    <property type="entry name" value="cGMP-dependent protein kinase"/>
    <property type="match status" value="1"/>
</dbReference>
<evidence type="ECO:0000256" key="1">
    <source>
        <dbReference type="ARBA" id="ARBA00001946"/>
    </source>
</evidence>
<evidence type="ECO:0000256" key="10">
    <source>
        <dbReference type="ARBA" id="ARBA00022679"/>
    </source>
</evidence>
<dbReference type="GO" id="GO:0012505">
    <property type="term" value="C:endomembrane system"/>
    <property type="evidence" value="ECO:0007669"/>
    <property type="project" value="UniProtKB-SubCell"/>
</dbReference>
<comment type="catalytic activity">
    <reaction evidence="22">
        <text>L-seryl-[protein] + ATP = O-phospho-L-seryl-[protein] + ADP + H(+)</text>
        <dbReference type="Rhea" id="RHEA:17989"/>
        <dbReference type="Rhea" id="RHEA-COMP:9863"/>
        <dbReference type="Rhea" id="RHEA-COMP:11604"/>
        <dbReference type="ChEBI" id="CHEBI:15378"/>
        <dbReference type="ChEBI" id="CHEBI:29999"/>
        <dbReference type="ChEBI" id="CHEBI:30616"/>
        <dbReference type="ChEBI" id="CHEBI:83421"/>
        <dbReference type="ChEBI" id="CHEBI:456216"/>
        <dbReference type="EC" id="2.7.11.1"/>
    </reaction>
</comment>
<feature type="region of interest" description="Disordered" evidence="24">
    <location>
        <begin position="875"/>
        <end position="897"/>
    </location>
</feature>
<dbReference type="EC" id="2.7.11.12" evidence="4"/>
<feature type="domain" description="Protein kinase" evidence="25">
    <location>
        <begin position="572"/>
        <end position="827"/>
    </location>
</feature>
<comment type="cofactor">
    <cofactor evidence="1">
        <name>Mg(2+)</name>
        <dbReference type="ChEBI" id="CHEBI:18420"/>
    </cofactor>
</comment>
<feature type="domain" description="AGC-kinase C-terminal" evidence="27">
    <location>
        <begin position="828"/>
        <end position="897"/>
    </location>
</feature>
<evidence type="ECO:0000256" key="5">
    <source>
        <dbReference type="ARBA" id="ARBA00012513"/>
    </source>
</evidence>
<dbReference type="SMART" id="SM00100">
    <property type="entry name" value="cNMP"/>
    <property type="match status" value="3"/>
</dbReference>
<keyword evidence="17" id="KW-0472">Membrane</keyword>
<dbReference type="EC" id="2.7.11.1" evidence="5"/>
<dbReference type="PROSITE" id="PS00108">
    <property type="entry name" value="PROTEIN_KINASE_ST"/>
    <property type="match status" value="1"/>
</dbReference>
<dbReference type="PRINTS" id="PR00103">
    <property type="entry name" value="CAMPKINASE"/>
</dbReference>
<dbReference type="Pfam" id="PF00027">
    <property type="entry name" value="cNMP_binding"/>
    <property type="match status" value="3"/>
</dbReference>
<evidence type="ECO:0000256" key="22">
    <source>
        <dbReference type="ARBA" id="ARBA00048679"/>
    </source>
</evidence>
<evidence type="ECO:0000313" key="29">
    <source>
        <dbReference type="Proteomes" id="UP001162131"/>
    </source>
</evidence>
<feature type="region of interest" description="Disordered" evidence="24">
    <location>
        <begin position="16"/>
        <end position="51"/>
    </location>
</feature>
<evidence type="ECO:0000256" key="13">
    <source>
        <dbReference type="ARBA" id="ARBA00022777"/>
    </source>
</evidence>
<feature type="binding site" evidence="23">
    <location>
        <position position="601"/>
    </location>
    <ligand>
        <name>ATP</name>
        <dbReference type="ChEBI" id="CHEBI:30616"/>
    </ligand>
</feature>
<keyword evidence="7" id="KW-0723">Serine/threonine-protein kinase</keyword>
<evidence type="ECO:0000256" key="24">
    <source>
        <dbReference type="SAM" id="MobiDB-lite"/>
    </source>
</evidence>
<dbReference type="PROSITE" id="PS00888">
    <property type="entry name" value="CNMP_BINDING_1"/>
    <property type="match status" value="1"/>
</dbReference>
<dbReference type="PROSITE" id="PS50042">
    <property type="entry name" value="CNMP_BINDING_3"/>
    <property type="match status" value="3"/>
</dbReference>
<dbReference type="InterPro" id="IPR008271">
    <property type="entry name" value="Ser/Thr_kinase_AS"/>
</dbReference>
<evidence type="ECO:0000256" key="16">
    <source>
        <dbReference type="ARBA" id="ARBA00022992"/>
    </source>
</evidence>
<dbReference type="SUPFAM" id="SSF56112">
    <property type="entry name" value="Protein kinase-like (PK-like)"/>
    <property type="match status" value="1"/>
</dbReference>
<evidence type="ECO:0000256" key="4">
    <source>
        <dbReference type="ARBA" id="ARBA00012428"/>
    </source>
</evidence>
<evidence type="ECO:0000256" key="23">
    <source>
        <dbReference type="PROSITE-ProRule" id="PRU10141"/>
    </source>
</evidence>
<comment type="catalytic activity">
    <reaction evidence="21">
        <text>L-threonyl-[protein] + ATP = O-phospho-L-threonyl-[protein] + ADP + H(+)</text>
        <dbReference type="Rhea" id="RHEA:46608"/>
        <dbReference type="Rhea" id="RHEA-COMP:11060"/>
        <dbReference type="Rhea" id="RHEA-COMP:11605"/>
        <dbReference type="ChEBI" id="CHEBI:15378"/>
        <dbReference type="ChEBI" id="CHEBI:30013"/>
        <dbReference type="ChEBI" id="CHEBI:30616"/>
        <dbReference type="ChEBI" id="CHEBI:61977"/>
        <dbReference type="ChEBI" id="CHEBI:456216"/>
        <dbReference type="EC" id="2.7.11.1"/>
    </reaction>
</comment>
<evidence type="ECO:0000259" key="27">
    <source>
        <dbReference type="PROSITE" id="PS51285"/>
    </source>
</evidence>
<evidence type="ECO:0000256" key="18">
    <source>
        <dbReference type="ARBA" id="ARBA00024113"/>
    </source>
</evidence>